<accession>A0A521B9B3</accession>
<organism evidence="3 4">
    <name type="scientific">Fodinibius sediminis</name>
    <dbReference type="NCBI Taxonomy" id="1214077"/>
    <lineage>
        <taxon>Bacteria</taxon>
        <taxon>Pseudomonadati</taxon>
        <taxon>Balneolota</taxon>
        <taxon>Balneolia</taxon>
        <taxon>Balneolales</taxon>
        <taxon>Balneolaceae</taxon>
        <taxon>Fodinibius</taxon>
    </lineage>
</organism>
<evidence type="ECO:0000259" key="2">
    <source>
        <dbReference type="Pfam" id="PF00089"/>
    </source>
</evidence>
<dbReference type="InterPro" id="IPR043504">
    <property type="entry name" value="Peptidase_S1_PA_chymotrypsin"/>
</dbReference>
<dbReference type="GO" id="GO:0006508">
    <property type="term" value="P:proteolysis"/>
    <property type="evidence" value="ECO:0007669"/>
    <property type="project" value="InterPro"/>
</dbReference>
<dbReference type="RefSeq" id="WP_221929892.1">
    <property type="nucleotide sequence ID" value="NZ_FXTH01000002.1"/>
</dbReference>
<dbReference type="AlphaFoldDB" id="A0A521B9B3"/>
<feature type="domain" description="Peptidase S1" evidence="2">
    <location>
        <begin position="122"/>
        <end position="266"/>
    </location>
</feature>
<feature type="region of interest" description="Disordered" evidence="1">
    <location>
        <begin position="67"/>
        <end position="87"/>
    </location>
</feature>
<gene>
    <name evidence="3" type="ORF">SAMN06265218_102325</name>
</gene>
<dbReference type="Proteomes" id="UP000317593">
    <property type="component" value="Unassembled WGS sequence"/>
</dbReference>
<dbReference type="SUPFAM" id="SSF50494">
    <property type="entry name" value="Trypsin-like serine proteases"/>
    <property type="match status" value="1"/>
</dbReference>
<evidence type="ECO:0000313" key="4">
    <source>
        <dbReference type="Proteomes" id="UP000317593"/>
    </source>
</evidence>
<evidence type="ECO:0000313" key="3">
    <source>
        <dbReference type="EMBL" id="SMO43684.1"/>
    </source>
</evidence>
<dbReference type="Pfam" id="PF00089">
    <property type="entry name" value="Trypsin"/>
    <property type="match status" value="1"/>
</dbReference>
<sequence>MHDIPTDVNTTGMFRAFQDPTSRYRPAPGGVSIAHIDVSAGTLGCLVQKNGTIYILSNNHVLANSNEASEGDPILQPGPHDSGNHPEDSIARLSEFVPIVFENSNGNGKGKGDNNDCGIADVVVSAANTLSSLAGSSVRLQQYRLSSQAETGATGNTVDCAIAKPNDPADVNDEILQLGPISGQKEASLNTAVQKSGRTTAQTEGIIEQVDVTERVNYGSSKVSVFNDQIMAGPMSQGGDSGSAVLDMDNNLVGLLFAGSDTTTLINRAQNVFEALDISLP</sequence>
<evidence type="ECO:0000256" key="1">
    <source>
        <dbReference type="SAM" id="MobiDB-lite"/>
    </source>
</evidence>
<dbReference type="Gene3D" id="2.40.10.10">
    <property type="entry name" value="Trypsin-like serine proteases"/>
    <property type="match status" value="1"/>
</dbReference>
<protein>
    <submittedName>
        <fullName evidence="3">Trypsin</fullName>
    </submittedName>
</protein>
<dbReference type="EMBL" id="FXTH01000002">
    <property type="protein sequence ID" value="SMO43684.1"/>
    <property type="molecule type" value="Genomic_DNA"/>
</dbReference>
<dbReference type="InterPro" id="IPR001254">
    <property type="entry name" value="Trypsin_dom"/>
</dbReference>
<dbReference type="GO" id="GO:0004252">
    <property type="term" value="F:serine-type endopeptidase activity"/>
    <property type="evidence" value="ECO:0007669"/>
    <property type="project" value="InterPro"/>
</dbReference>
<keyword evidence="4" id="KW-1185">Reference proteome</keyword>
<dbReference type="InterPro" id="IPR009003">
    <property type="entry name" value="Peptidase_S1_PA"/>
</dbReference>
<name>A0A521B9B3_9BACT</name>
<reference evidence="3 4" key="1">
    <citation type="submission" date="2017-05" db="EMBL/GenBank/DDBJ databases">
        <authorList>
            <person name="Varghese N."/>
            <person name="Submissions S."/>
        </authorList>
    </citation>
    <scope>NUCLEOTIDE SEQUENCE [LARGE SCALE GENOMIC DNA]</scope>
    <source>
        <strain evidence="3 4">DSM 21194</strain>
    </source>
</reference>
<proteinExistence type="predicted"/>